<sequence>MAWSVVMAWHLDLHGPDSAYSGLGVSFSRLEILRIVLARTEVSSSTVMAEMGMTRNGVTRHLEALRNAGLISERRTTHPRGSGPITYWRADRGDVWDAVDELGQYLLGPR</sequence>
<dbReference type="AlphaFoldDB" id="A0A4V6U5I2"/>
<dbReference type="Gene3D" id="1.10.10.10">
    <property type="entry name" value="Winged helix-like DNA-binding domain superfamily/Winged helix DNA-binding domain"/>
    <property type="match status" value="1"/>
</dbReference>
<organism evidence="1 2">
    <name type="scientific">Subtercola vilae</name>
    <dbReference type="NCBI Taxonomy" id="2056433"/>
    <lineage>
        <taxon>Bacteria</taxon>
        <taxon>Bacillati</taxon>
        <taxon>Actinomycetota</taxon>
        <taxon>Actinomycetes</taxon>
        <taxon>Micrococcales</taxon>
        <taxon>Microbacteriaceae</taxon>
        <taxon>Subtercola</taxon>
    </lineage>
</organism>
<protein>
    <submittedName>
        <fullName evidence="1">ArsR family transcriptional regulator</fullName>
    </submittedName>
</protein>
<dbReference type="CDD" id="cd00090">
    <property type="entry name" value="HTH_ARSR"/>
    <property type="match status" value="1"/>
</dbReference>
<name>A0A4V6U5I2_9MICO</name>
<dbReference type="SUPFAM" id="SSF46785">
    <property type="entry name" value="Winged helix' DNA-binding domain"/>
    <property type="match status" value="1"/>
</dbReference>
<evidence type="ECO:0000313" key="2">
    <source>
        <dbReference type="Proteomes" id="UP000306192"/>
    </source>
</evidence>
<evidence type="ECO:0000313" key="1">
    <source>
        <dbReference type="EMBL" id="TIH40654.1"/>
    </source>
</evidence>
<accession>A0A4V6U5I2</accession>
<proteinExistence type="predicted"/>
<dbReference type="Proteomes" id="UP000306192">
    <property type="component" value="Unassembled WGS sequence"/>
</dbReference>
<dbReference type="InterPro" id="IPR036390">
    <property type="entry name" value="WH_DNA-bd_sf"/>
</dbReference>
<dbReference type="InterPro" id="IPR011991">
    <property type="entry name" value="ArsR-like_HTH"/>
</dbReference>
<dbReference type="EMBL" id="QYRT01000002">
    <property type="protein sequence ID" value="TIH40654.1"/>
    <property type="molecule type" value="Genomic_DNA"/>
</dbReference>
<keyword evidence="2" id="KW-1185">Reference proteome</keyword>
<gene>
    <name evidence="1" type="ORF">D4765_01330</name>
</gene>
<comment type="caution">
    <text evidence="1">The sequence shown here is derived from an EMBL/GenBank/DDBJ whole genome shotgun (WGS) entry which is preliminary data.</text>
</comment>
<dbReference type="InterPro" id="IPR036388">
    <property type="entry name" value="WH-like_DNA-bd_sf"/>
</dbReference>
<dbReference type="Pfam" id="PF12840">
    <property type="entry name" value="HTH_20"/>
    <property type="match status" value="1"/>
</dbReference>
<reference evidence="1 2" key="1">
    <citation type="journal article" date="2019" name="Microorganisms">
        <title>Systematic Affiliation and Genome Analysis of Subtercola vilae DB165(T) with Particular Emphasis on Cold Adaptation of an Isolate from a High-Altitude Cold Volcano Lake.</title>
        <authorList>
            <person name="Villalobos A.S."/>
            <person name="Wiese J."/>
            <person name="Imhoff J.F."/>
            <person name="Dorador C."/>
            <person name="Keller A."/>
            <person name="Hentschel U."/>
        </authorList>
    </citation>
    <scope>NUCLEOTIDE SEQUENCE [LARGE SCALE GENOMIC DNA]</scope>
    <source>
        <strain evidence="1 2">DB165</strain>
    </source>
</reference>